<protein>
    <submittedName>
        <fullName evidence="1">Uncharacterized protein</fullName>
    </submittedName>
</protein>
<dbReference type="Proteomes" id="UP000264753">
    <property type="component" value="Unassembled WGS sequence"/>
</dbReference>
<dbReference type="Proteomes" id="UP000264179">
    <property type="component" value="Unassembled WGS sequence"/>
</dbReference>
<accession>A0A358HMR9</accession>
<proteinExistence type="predicted"/>
<evidence type="ECO:0000313" key="3">
    <source>
        <dbReference type="Proteomes" id="UP000264179"/>
    </source>
</evidence>
<evidence type="ECO:0000313" key="2">
    <source>
        <dbReference type="EMBL" id="HCW66012.1"/>
    </source>
</evidence>
<name>A0A358HMR9_9PROT</name>
<dbReference type="EMBL" id="DPOP01000020">
    <property type="protein sequence ID" value="HCW66012.1"/>
    <property type="molecule type" value="Genomic_DNA"/>
</dbReference>
<evidence type="ECO:0000313" key="1">
    <source>
        <dbReference type="EMBL" id="HBU96292.1"/>
    </source>
</evidence>
<dbReference type="AlphaFoldDB" id="A0A358HMR9"/>
<dbReference type="EMBL" id="DOOG01000004">
    <property type="protein sequence ID" value="HBU96292.1"/>
    <property type="molecule type" value="Genomic_DNA"/>
</dbReference>
<organism evidence="1 4">
    <name type="scientific">Thalassospira lucentensis</name>
    <dbReference type="NCBI Taxonomy" id="168935"/>
    <lineage>
        <taxon>Bacteria</taxon>
        <taxon>Pseudomonadati</taxon>
        <taxon>Pseudomonadota</taxon>
        <taxon>Alphaproteobacteria</taxon>
        <taxon>Rhodospirillales</taxon>
        <taxon>Thalassospiraceae</taxon>
        <taxon>Thalassospira</taxon>
    </lineage>
</organism>
<reference evidence="3 4" key="1">
    <citation type="journal article" date="2018" name="Nat. Biotechnol.">
        <title>A standardized bacterial taxonomy based on genome phylogeny substantially revises the tree of life.</title>
        <authorList>
            <person name="Parks D.H."/>
            <person name="Chuvochina M."/>
            <person name="Waite D.W."/>
            <person name="Rinke C."/>
            <person name="Skarshewski A."/>
            <person name="Chaumeil P.A."/>
            <person name="Hugenholtz P."/>
        </authorList>
    </citation>
    <scope>NUCLEOTIDE SEQUENCE [LARGE SCALE GENOMIC DNA]</scope>
    <source>
        <strain evidence="1">UBA8707</strain>
        <strain evidence="2">UBA9881</strain>
    </source>
</reference>
<evidence type="ECO:0000313" key="4">
    <source>
        <dbReference type="Proteomes" id="UP000264753"/>
    </source>
</evidence>
<comment type="caution">
    <text evidence="1">The sequence shown here is derived from an EMBL/GenBank/DDBJ whole genome shotgun (WGS) entry which is preliminary data.</text>
</comment>
<sequence length="195" mass="21899">MFRLIKVSVLSIALLTVALAGSIALTVLTYTRLTDEKPIASLYFEPVADEEFIAHLSSPHTDVDGTYKVYGDQWRIDAAFMKLQPWANILGMDARYKLVRFEGRYSDIERENTQPHIAYELGSDGGFDLGYLLVNLPFLMDAQYGSSTFTDISEDAVYTVYRTQFGLLVRSEPKPEPIGEKASVLGKVRSWIGED</sequence>
<dbReference type="RefSeq" id="WP_276650626.1">
    <property type="nucleotide sequence ID" value="NZ_DOOG01000004.1"/>
</dbReference>
<gene>
    <name evidence="1" type="ORF">DEF21_00105</name>
    <name evidence="2" type="ORF">DHR80_02155</name>
</gene>